<dbReference type="VEuPathDB" id="FungiDB:EYZ11_012079"/>
<sequence length="541" mass="60386">MRRFDFKGDDAQYVSFLEDIVQKSGLLQPAKLPPSTEGHTHSAYVSSRNRHQHTPPTSEDEETMVSRQLRIIQYDPFETEKSNRLRPSKERWQKELDRLLSLVPNIEALDTKAQEMGLGDNQIVISSLVDGFIIGNHGGPDATSIPLPDSGFVLALRKYALFTKKSHNEARLLSCLARFQELVFVSFCDVALGLGEAKDRVHDAMRLYISNSEGRNLDKIISGARWVNRCITSLSITPWGSRSPEIFILGGQTTNFYGRYAETGYKCTPYFLNLLQQRAKGFSGAEQTTRIPVSIPCIIKLLAGTTAELSDICDVLGYDYSLTRDLFQRYYDGKFTGLNSQQTPPSPPKRRGNTNFCVNSRQAKRRAPTDYSKRHISKSIHEIVRIPQLGPLAGRHNSEQIYTDRNDSTSSPAISTGDGCPDPDTFHRVAREPPDFDVFQFDSSQAQFGIPPEFDVFESPSAQSCYPPEFNIFRFDSPSARLNIPSIFSDIQSDPPTGAQFDVFQFDSLCNTNDGAADISRGLDLEGQNAVGPSLPSNIQV</sequence>
<gene>
    <name evidence="2" type="ORF">ATNIH1004_011799</name>
</gene>
<feature type="region of interest" description="Disordered" evidence="1">
    <location>
        <begin position="337"/>
        <end position="372"/>
    </location>
</feature>
<reference evidence="2 3" key="1">
    <citation type="submission" date="2019-08" db="EMBL/GenBank/DDBJ databases">
        <title>The genome sequence of a newly discovered highly antifungal drug resistant Aspergillus species, Aspergillus tanneri NIH 1004.</title>
        <authorList>
            <person name="Mounaud S."/>
            <person name="Singh I."/>
            <person name="Joardar V."/>
            <person name="Pakala S."/>
            <person name="Pakala S."/>
            <person name="Venepally P."/>
            <person name="Chung J.K."/>
            <person name="Losada L."/>
            <person name="Nierman W.C."/>
        </authorList>
    </citation>
    <scope>NUCLEOTIDE SEQUENCE [LARGE SCALE GENOMIC DNA]</scope>
    <source>
        <strain evidence="2 3">NIH1004</strain>
    </source>
</reference>
<evidence type="ECO:0000313" key="2">
    <source>
        <dbReference type="EMBL" id="KAA8641663.1"/>
    </source>
</evidence>
<evidence type="ECO:0000313" key="3">
    <source>
        <dbReference type="Proteomes" id="UP000324241"/>
    </source>
</evidence>
<dbReference type="Proteomes" id="UP000324241">
    <property type="component" value="Unassembled WGS sequence"/>
</dbReference>
<accession>A0A5M9M9R4</accession>
<name>A0A5M9M9R4_9EURO</name>
<dbReference type="OrthoDB" id="4510162at2759"/>
<dbReference type="RefSeq" id="XP_033421025.1">
    <property type="nucleotide sequence ID" value="XM_033576361.1"/>
</dbReference>
<protein>
    <submittedName>
        <fullName evidence="2">Uncharacterized protein</fullName>
    </submittedName>
</protein>
<evidence type="ECO:0000256" key="1">
    <source>
        <dbReference type="SAM" id="MobiDB-lite"/>
    </source>
</evidence>
<feature type="region of interest" description="Disordered" evidence="1">
    <location>
        <begin position="402"/>
        <end position="422"/>
    </location>
</feature>
<comment type="caution">
    <text evidence="2">The sequence shown here is derived from an EMBL/GenBank/DDBJ whole genome shotgun (WGS) entry which is preliminary data.</text>
</comment>
<proteinExistence type="predicted"/>
<dbReference type="GeneID" id="54334500"/>
<dbReference type="EMBL" id="QUQM01000009">
    <property type="protein sequence ID" value="KAA8641663.1"/>
    <property type="molecule type" value="Genomic_DNA"/>
</dbReference>
<feature type="region of interest" description="Disordered" evidence="1">
    <location>
        <begin position="28"/>
        <end position="64"/>
    </location>
</feature>
<organism evidence="2 3">
    <name type="scientific">Aspergillus tanneri</name>
    <dbReference type="NCBI Taxonomy" id="1220188"/>
    <lineage>
        <taxon>Eukaryota</taxon>
        <taxon>Fungi</taxon>
        <taxon>Dikarya</taxon>
        <taxon>Ascomycota</taxon>
        <taxon>Pezizomycotina</taxon>
        <taxon>Eurotiomycetes</taxon>
        <taxon>Eurotiomycetidae</taxon>
        <taxon>Eurotiales</taxon>
        <taxon>Aspergillaceae</taxon>
        <taxon>Aspergillus</taxon>
        <taxon>Aspergillus subgen. Circumdati</taxon>
    </lineage>
</organism>
<dbReference type="AlphaFoldDB" id="A0A5M9M9R4"/>